<dbReference type="PANTHER" id="PTHR46361">
    <property type="entry name" value="ELECTRON CARRIER/ PROTEIN DISULFIDE OXIDOREDUCTASE"/>
    <property type="match status" value="1"/>
</dbReference>
<evidence type="ECO:0000313" key="4">
    <source>
        <dbReference type="EMBL" id="CCA18149.1"/>
    </source>
</evidence>
<reference evidence="4" key="1">
    <citation type="journal article" date="2011" name="PLoS Biol.">
        <title>Gene gain and loss during evolution of obligate parasitism in the white rust pathogen of Arabidopsis thaliana.</title>
        <authorList>
            <person name="Kemen E."/>
            <person name="Gardiner A."/>
            <person name="Schultz-Larsen T."/>
            <person name="Kemen A.C."/>
            <person name="Balmuth A.L."/>
            <person name="Robert-Seilaniantz A."/>
            <person name="Bailey K."/>
            <person name="Holub E."/>
            <person name="Studholme D.J."/>
            <person name="Maclean D."/>
            <person name="Jones J.D."/>
        </authorList>
    </citation>
    <scope>NUCLEOTIDE SEQUENCE</scope>
</reference>
<dbReference type="Pfam" id="PF08588">
    <property type="entry name" value="Duc1"/>
    <property type="match status" value="1"/>
</dbReference>
<name>F0WAH8_9STRA</name>
<evidence type="ECO:0000259" key="2">
    <source>
        <dbReference type="Pfam" id="PF04784"/>
    </source>
</evidence>
<protein>
    <submittedName>
        <fullName evidence="4">Uncharacterized protein AlNc14C46G3703</fullName>
    </submittedName>
</protein>
<feature type="region of interest" description="Disordered" evidence="1">
    <location>
        <begin position="444"/>
        <end position="464"/>
    </location>
</feature>
<reference evidence="4" key="2">
    <citation type="submission" date="2011-02" db="EMBL/GenBank/DDBJ databases">
        <authorList>
            <person name="MacLean D."/>
        </authorList>
    </citation>
    <scope>NUCLEOTIDE SEQUENCE</scope>
</reference>
<dbReference type="EMBL" id="FR824091">
    <property type="protein sequence ID" value="CCA18149.1"/>
    <property type="molecule type" value="Genomic_DNA"/>
</dbReference>
<feature type="compositionally biased region" description="Basic and acidic residues" evidence="1">
    <location>
        <begin position="498"/>
        <end position="507"/>
    </location>
</feature>
<dbReference type="Pfam" id="PF04784">
    <property type="entry name" value="DUF547"/>
    <property type="match status" value="1"/>
</dbReference>
<accession>F0WAH8</accession>
<dbReference type="PANTHER" id="PTHR46361:SF3">
    <property type="entry name" value="ELECTRON CARRIER_ PROTEIN DISULFIDE OXIDOREDUCTASE"/>
    <property type="match status" value="1"/>
</dbReference>
<feature type="domain" description="Domain of unknown function at the cortex 1" evidence="3">
    <location>
        <begin position="179"/>
        <end position="418"/>
    </location>
</feature>
<proteinExistence type="predicted"/>
<evidence type="ECO:0000256" key="1">
    <source>
        <dbReference type="SAM" id="MobiDB-lite"/>
    </source>
</evidence>
<gene>
    <name evidence="4" type="primary">AlNc14C46G3703</name>
    <name evidence="4" type="ORF">ALNC14_042920</name>
</gene>
<feature type="compositionally biased region" description="Low complexity" evidence="1">
    <location>
        <begin position="102"/>
        <end position="111"/>
    </location>
</feature>
<feature type="region of interest" description="Disordered" evidence="1">
    <location>
        <begin position="484"/>
        <end position="507"/>
    </location>
</feature>
<feature type="region of interest" description="Disordered" evidence="1">
    <location>
        <begin position="92"/>
        <end position="111"/>
    </location>
</feature>
<dbReference type="AlphaFoldDB" id="F0WAH8"/>
<feature type="compositionally biased region" description="Low complexity" evidence="1">
    <location>
        <begin position="444"/>
        <end position="454"/>
    </location>
</feature>
<feature type="domain" description="DUF547" evidence="2">
    <location>
        <begin position="937"/>
        <end position="1068"/>
    </location>
</feature>
<sequence>MYQLLQDVALLSSCVALLHYYTGITGLFVFILYATAAEIGFSITQSLTFIHKRFALVSEICWNASRLCTPFWRILCSALRAHKSISIERPESSNLEPEVSESDSLAPSDSASSLAEEDREAGIGGLSAPLKALEASRNKCTQAVCSKSASFPLTVHNVSHLERLFRSMAPGHEPDKCSYCACDDTFVRINSREPVRFENELFVGKAFLFVRTKPENPLWAHLFRGRRRMFWIQVQGKFKKEPRGAVFLGGELPSRISLGILTKSVALMVLGIIKKLVGKIHYSFGDSKDQELPHVAFPLYQTVDQFICTPEGQVAPQLGVEDIQETEQARKLRKSVLVGQEAFQVGPTYTFHFHTMYVDLLHWKTVNIPGINDMKLSTFFDSSPLRLVAYDVEFDSNVPRSGGGKHLKFNKRYLFCFEMHFDSSKNADLARAYSGEDESDSESALSAKIASESSSKSHSDLQDATSMQHVISAESAQATMSCSSDSSMLTSSPKAKHRTEWTTDSQERRESAIQHGAAVWRRRELALKWRSSLVTYLFWMEEVDLSCKVRRVYYVYSIQEKGRRANCFCIISVDTLRLLLFRNQNQRNWSLSPPTTRLHSRSHSTSYGTITEEAKQVGQYLELVSKSAHDTVIGLSDDEKEGDDRDSSDQPRRQELVLAELALEASLYELFIQRPRLQDPQYEENMSPASIGVDFEKRDRATMDIAHEGIVYRFHADEFLRQEVLVVTQMRLLFFRAFSHIADSIVRCRDVISVDITSFPFIKEPPYQAIQPLDDAESQLECESIGRSGAADQLFGYCFKIGSLAEEHLICVPTIDARDHWIQVLLQYCKPEAFSRHDAHAIVSICFAPRAPMKPQSRIILNSRALYLSGPTWSHPHDVNAHVTSALRAALGIHHCAFQPAGTSVSSSCPIDVSKMLSFLNAASSLRRIDLVAFHAKSSHEEKLAFYLNLYHLILAHGMLSHGFPQDKQQWNRFVSDLIYMVGVQRVSMSLAEIEHVILRARMKIASIPYINVEDVVRLASDRLKPFGLVHPDFRISFALLMNRSDSSSLYVFEADIIHDQLNQVAKQCLQRHVIVESVKKLIVLPRVCEWYAVDYTSQSISDMAGPGKSARKEQKRETSLYCARKLMGFLHPATLQELQDLLRDDGRIHTKYGHFKYKPKAMLKEETGL</sequence>
<dbReference type="InterPro" id="IPR006869">
    <property type="entry name" value="DUF547"/>
</dbReference>
<dbReference type="InterPro" id="IPR013897">
    <property type="entry name" value="Duc1"/>
</dbReference>
<organism evidence="4">
    <name type="scientific">Albugo laibachii Nc14</name>
    <dbReference type="NCBI Taxonomy" id="890382"/>
    <lineage>
        <taxon>Eukaryota</taxon>
        <taxon>Sar</taxon>
        <taxon>Stramenopiles</taxon>
        <taxon>Oomycota</taxon>
        <taxon>Peronosporomycetes</taxon>
        <taxon>Albuginales</taxon>
        <taxon>Albuginaceae</taxon>
        <taxon>Albugo</taxon>
    </lineage>
</organism>
<dbReference type="HOGENOM" id="CLU_007595_0_0_1"/>
<evidence type="ECO:0000259" key="3">
    <source>
        <dbReference type="Pfam" id="PF08588"/>
    </source>
</evidence>